<keyword evidence="2" id="KW-0614">Plasmid</keyword>
<evidence type="ECO:0000313" key="3">
    <source>
        <dbReference type="Proteomes" id="UP000005013"/>
    </source>
</evidence>
<dbReference type="PATRIC" id="fig|1163745.3.peg.1844"/>
<organism evidence="2 3">
    <name type="scientific">Helicobacter cetorum (strain ATCC BAA-540 / CCUG 52418 / MIT 99-5656)</name>
    <dbReference type="NCBI Taxonomy" id="1163745"/>
    <lineage>
        <taxon>Bacteria</taxon>
        <taxon>Pseudomonadati</taxon>
        <taxon>Campylobacterota</taxon>
        <taxon>Epsilonproteobacteria</taxon>
        <taxon>Campylobacterales</taxon>
        <taxon>Helicobacteraceae</taxon>
        <taxon>Helicobacter</taxon>
    </lineage>
</organism>
<evidence type="ECO:0000256" key="1">
    <source>
        <dbReference type="SAM" id="MobiDB-lite"/>
    </source>
</evidence>
<reference evidence="2 3" key="1">
    <citation type="journal article" date="2013" name="PLoS ONE">
        <title>Sequence Divergence and Conservation in Genomes ofHelicobacter cetorum Strains from a Dolphin and a Whale.</title>
        <authorList>
            <person name="Kersulyte D."/>
            <person name="Rossi M."/>
            <person name="Berg D.E."/>
        </authorList>
    </citation>
    <scope>NUCLEOTIDE SEQUENCE [LARGE SCALE GENOMIC DNA]</scope>
    <source>
        <strain evidence="3">ATCC BAA-540 / MIT 99-5656</strain>
        <plasmid evidence="2">pHCD</plasmid>
    </source>
</reference>
<dbReference type="HOGENOM" id="CLU_2897991_0_0_7"/>
<name>I0EUU8_HELCM</name>
<accession>I0EUU8</accession>
<feature type="compositionally biased region" description="Low complexity" evidence="1">
    <location>
        <begin position="36"/>
        <end position="52"/>
    </location>
</feature>
<dbReference type="AlphaFoldDB" id="I0EUU8"/>
<dbReference type="KEGG" id="hcm:HCD_08774"/>
<keyword evidence="3" id="KW-1185">Reference proteome</keyword>
<dbReference type="EMBL" id="CP003482">
    <property type="protein sequence ID" value="AFI06717.1"/>
    <property type="molecule type" value="Genomic_DNA"/>
</dbReference>
<sequence length="62" mass="7336">MRLELGTSLQDTKKICLELYKSQELLKAQQKEKQSKQPTQAPQKQSYYYQQPKENDKGDRSM</sequence>
<protein>
    <submittedName>
        <fullName evidence="2">Uncharacterized protein</fullName>
    </submittedName>
</protein>
<geneLocation type="plasmid" evidence="2 3">
    <name>pHCD</name>
</geneLocation>
<proteinExistence type="predicted"/>
<evidence type="ECO:0000313" key="2">
    <source>
        <dbReference type="EMBL" id="AFI06717.1"/>
    </source>
</evidence>
<feature type="compositionally biased region" description="Basic and acidic residues" evidence="1">
    <location>
        <begin position="53"/>
        <end position="62"/>
    </location>
</feature>
<dbReference type="Proteomes" id="UP000005013">
    <property type="component" value="Plasmid pHCD"/>
</dbReference>
<dbReference type="RefSeq" id="WP_014660173.1">
    <property type="nucleotide sequence ID" value="NC_017736.1"/>
</dbReference>
<gene>
    <name evidence="2" type="ordered locus">HCD_08774</name>
</gene>
<feature type="region of interest" description="Disordered" evidence="1">
    <location>
        <begin position="27"/>
        <end position="62"/>
    </location>
</feature>